<comment type="caution">
    <text evidence="1">The sequence shown here is derived from an EMBL/GenBank/DDBJ whole genome shotgun (WGS) entry which is preliminary data.</text>
</comment>
<sequence>MAILFRKCSGRKEAAVRCRRSQPSSVSRNIYFLSGQPPPPPSRVTFAVPHTRPARWIVQSADSYKPGRQQPIAAGRSIRNVSKDGRTDGVRRLPNIWQKIINKGGDYIEAVGSASPRGQHASNAIVAVHLTMTAPRSSESSPHSLGARVAQVRSQCYETVAECYGTHVIAWIREQGMRSDLE</sequence>
<dbReference type="Proteomes" id="UP001148838">
    <property type="component" value="Unassembled WGS sequence"/>
</dbReference>
<reference evidence="1 2" key="1">
    <citation type="journal article" date="2022" name="Allergy">
        <title>Genome assembly and annotation of Periplaneta americana reveal a comprehensive cockroach allergen profile.</title>
        <authorList>
            <person name="Wang L."/>
            <person name="Xiong Q."/>
            <person name="Saelim N."/>
            <person name="Wang L."/>
            <person name="Nong W."/>
            <person name="Wan A.T."/>
            <person name="Shi M."/>
            <person name="Liu X."/>
            <person name="Cao Q."/>
            <person name="Hui J.H.L."/>
            <person name="Sookrung N."/>
            <person name="Leung T.F."/>
            <person name="Tungtrongchitr A."/>
            <person name="Tsui S.K.W."/>
        </authorList>
    </citation>
    <scope>NUCLEOTIDE SEQUENCE [LARGE SCALE GENOMIC DNA]</scope>
    <source>
        <strain evidence="1">PWHHKU_190912</strain>
    </source>
</reference>
<keyword evidence="2" id="KW-1185">Reference proteome</keyword>
<accession>A0ABQ8TQL7</accession>
<dbReference type="EMBL" id="JAJSOF020000003">
    <property type="protein sequence ID" value="KAJ4448974.1"/>
    <property type="molecule type" value="Genomic_DNA"/>
</dbReference>
<proteinExistence type="predicted"/>
<evidence type="ECO:0000313" key="2">
    <source>
        <dbReference type="Proteomes" id="UP001148838"/>
    </source>
</evidence>
<name>A0ABQ8TQL7_PERAM</name>
<organism evidence="1 2">
    <name type="scientific">Periplaneta americana</name>
    <name type="common">American cockroach</name>
    <name type="synonym">Blatta americana</name>
    <dbReference type="NCBI Taxonomy" id="6978"/>
    <lineage>
        <taxon>Eukaryota</taxon>
        <taxon>Metazoa</taxon>
        <taxon>Ecdysozoa</taxon>
        <taxon>Arthropoda</taxon>
        <taxon>Hexapoda</taxon>
        <taxon>Insecta</taxon>
        <taxon>Pterygota</taxon>
        <taxon>Neoptera</taxon>
        <taxon>Polyneoptera</taxon>
        <taxon>Dictyoptera</taxon>
        <taxon>Blattodea</taxon>
        <taxon>Blattoidea</taxon>
        <taxon>Blattidae</taxon>
        <taxon>Blattinae</taxon>
        <taxon>Periplaneta</taxon>
    </lineage>
</organism>
<evidence type="ECO:0000313" key="1">
    <source>
        <dbReference type="EMBL" id="KAJ4448974.1"/>
    </source>
</evidence>
<gene>
    <name evidence="1" type="ORF">ANN_00366</name>
</gene>
<protein>
    <submittedName>
        <fullName evidence="1">Uncharacterized protein</fullName>
    </submittedName>
</protein>